<protein>
    <recommendedName>
        <fullName evidence="1">DUF659 domain-containing protein</fullName>
    </recommendedName>
</protein>
<dbReference type="InterPro" id="IPR012337">
    <property type="entry name" value="RNaseH-like_sf"/>
</dbReference>
<dbReference type="PANTHER" id="PTHR32166">
    <property type="entry name" value="OSJNBA0013A04.12 PROTEIN"/>
    <property type="match status" value="1"/>
</dbReference>
<evidence type="ECO:0000313" key="3">
    <source>
        <dbReference type="Proteomes" id="UP000235145"/>
    </source>
</evidence>
<dbReference type="AlphaFoldDB" id="A0A9R1WDJ9"/>
<organism evidence="2 3">
    <name type="scientific">Lactuca sativa</name>
    <name type="common">Garden lettuce</name>
    <dbReference type="NCBI Taxonomy" id="4236"/>
    <lineage>
        <taxon>Eukaryota</taxon>
        <taxon>Viridiplantae</taxon>
        <taxon>Streptophyta</taxon>
        <taxon>Embryophyta</taxon>
        <taxon>Tracheophyta</taxon>
        <taxon>Spermatophyta</taxon>
        <taxon>Magnoliopsida</taxon>
        <taxon>eudicotyledons</taxon>
        <taxon>Gunneridae</taxon>
        <taxon>Pentapetalae</taxon>
        <taxon>asterids</taxon>
        <taxon>campanulids</taxon>
        <taxon>Asterales</taxon>
        <taxon>Asteraceae</taxon>
        <taxon>Cichorioideae</taxon>
        <taxon>Cichorieae</taxon>
        <taxon>Lactucinae</taxon>
        <taxon>Lactuca</taxon>
    </lineage>
</organism>
<evidence type="ECO:0000313" key="2">
    <source>
        <dbReference type="EMBL" id="KAJ0223190.1"/>
    </source>
</evidence>
<dbReference type="SUPFAM" id="SSF53098">
    <property type="entry name" value="Ribonuclease H-like"/>
    <property type="match status" value="1"/>
</dbReference>
<dbReference type="Proteomes" id="UP000235145">
    <property type="component" value="Unassembled WGS sequence"/>
</dbReference>
<sequence length="502" mass="58458">MYICDSICTSGIFRFKHHLARIHNNVSACGKVPRNVRLQFSRLLEANDMATKKREVYFQSMKMMRRMRGILEEIICRILFFYTSAIPFNCVKNPEFHKIIEMVSEFGRGLNPPSYREIWVTLLKKEVDYIKSLMEDYKRYWKKTGYTLTSNGWSDRKNRSICNFLVNSPRGTIFLESIDTFNIINIKSQITLLKKIGEKNVVQAVTDNAVNYKAAREMLMKKRKKIFWTPCVVDCIDLMSRLISLLKEFTKGIRFLRPGAIRFATTYLTLGFLYELKGPPISMFTSEIWLSKKYARTKAINNIQATIMDHVLRLVNSDTKPAMGFIYQAMYEAIHEITNEKWYNQLNRALHVIGYILNPGGLYMFLERMCGDDENLAKTIDCQFDQFTNARVLFGLNVAKLTRKEKTPIDCCDLCGADTPKLRNFSMRILNLTCSSSDCERNLRAFEMKGTWHDQTGLETLKVDDVSLDDEWISEEESSHQHADEIRKPMMVLKIKNFLNEL</sequence>
<dbReference type="EMBL" id="NBSK02000002">
    <property type="protein sequence ID" value="KAJ0223190.1"/>
    <property type="molecule type" value="Genomic_DNA"/>
</dbReference>
<dbReference type="Pfam" id="PF04937">
    <property type="entry name" value="DUF659"/>
    <property type="match status" value="1"/>
</dbReference>
<dbReference type="PANTHER" id="PTHR32166:SF122">
    <property type="entry name" value="OS09G0499600 PROTEIN"/>
    <property type="match status" value="1"/>
</dbReference>
<proteinExistence type="predicted"/>
<dbReference type="InterPro" id="IPR007021">
    <property type="entry name" value="DUF659"/>
</dbReference>
<gene>
    <name evidence="2" type="ORF">LSAT_V11C200055810</name>
</gene>
<comment type="caution">
    <text evidence="2">The sequence shown here is derived from an EMBL/GenBank/DDBJ whole genome shotgun (WGS) entry which is preliminary data.</text>
</comment>
<accession>A0A9R1WDJ9</accession>
<name>A0A9R1WDJ9_LACSA</name>
<evidence type="ECO:0000259" key="1">
    <source>
        <dbReference type="Pfam" id="PF04937"/>
    </source>
</evidence>
<reference evidence="2 3" key="1">
    <citation type="journal article" date="2017" name="Nat. Commun.">
        <title>Genome assembly with in vitro proximity ligation data and whole-genome triplication in lettuce.</title>
        <authorList>
            <person name="Reyes-Chin-Wo S."/>
            <person name="Wang Z."/>
            <person name="Yang X."/>
            <person name="Kozik A."/>
            <person name="Arikit S."/>
            <person name="Song C."/>
            <person name="Xia L."/>
            <person name="Froenicke L."/>
            <person name="Lavelle D.O."/>
            <person name="Truco M.J."/>
            <person name="Xia R."/>
            <person name="Zhu S."/>
            <person name="Xu C."/>
            <person name="Xu H."/>
            <person name="Xu X."/>
            <person name="Cox K."/>
            <person name="Korf I."/>
            <person name="Meyers B.C."/>
            <person name="Michelmore R.W."/>
        </authorList>
    </citation>
    <scope>NUCLEOTIDE SEQUENCE [LARGE SCALE GENOMIC DNA]</scope>
    <source>
        <strain evidence="3">cv. Salinas</strain>
        <tissue evidence="2">Seedlings</tissue>
    </source>
</reference>
<feature type="domain" description="DUF659" evidence="1">
    <location>
        <begin position="113"/>
        <end position="249"/>
    </location>
</feature>
<keyword evidence="3" id="KW-1185">Reference proteome</keyword>